<keyword evidence="2" id="KW-0805">Transcription regulation</keyword>
<dbReference type="GO" id="GO:0045892">
    <property type="term" value="P:negative regulation of DNA-templated transcription"/>
    <property type="evidence" value="ECO:0007669"/>
    <property type="project" value="InterPro"/>
</dbReference>
<evidence type="ECO:0000256" key="2">
    <source>
        <dbReference type="ARBA" id="ARBA00023015"/>
    </source>
</evidence>
<keyword evidence="4" id="KW-0804">Transcription</keyword>
<dbReference type="InterPro" id="IPR005650">
    <property type="entry name" value="BlaI_family"/>
</dbReference>
<evidence type="ECO:0000256" key="4">
    <source>
        <dbReference type="ARBA" id="ARBA00023163"/>
    </source>
</evidence>
<evidence type="ECO:0000256" key="1">
    <source>
        <dbReference type="ARBA" id="ARBA00011046"/>
    </source>
</evidence>
<dbReference type="PIRSF" id="PIRSF019455">
    <property type="entry name" value="CopR_AtkY"/>
    <property type="match status" value="1"/>
</dbReference>
<evidence type="ECO:0000313" key="5">
    <source>
        <dbReference type="EMBL" id="KKQ67335.1"/>
    </source>
</evidence>
<name>A0A0G0JW51_9BACT</name>
<keyword evidence="3" id="KW-0238">DNA-binding</keyword>
<evidence type="ECO:0008006" key="7">
    <source>
        <dbReference type="Google" id="ProtNLM"/>
    </source>
</evidence>
<dbReference type="Pfam" id="PF03965">
    <property type="entry name" value="Penicillinase_R"/>
    <property type="match status" value="1"/>
</dbReference>
<protein>
    <recommendedName>
        <fullName evidence="7">Transcriptional repressor, CopY family</fullName>
    </recommendedName>
</protein>
<evidence type="ECO:0000313" key="6">
    <source>
        <dbReference type="Proteomes" id="UP000034235"/>
    </source>
</evidence>
<accession>A0A0G0JW51</accession>
<dbReference type="GO" id="GO:0003677">
    <property type="term" value="F:DNA binding"/>
    <property type="evidence" value="ECO:0007669"/>
    <property type="project" value="UniProtKB-KW"/>
</dbReference>
<dbReference type="InterPro" id="IPR036390">
    <property type="entry name" value="WH_DNA-bd_sf"/>
</dbReference>
<sequence length="130" mass="15033">METKQKVGKVLGELELEIMEIIWQSKGSLSVRQVIDLIRQKRPLAYTTVMTIMNRLVDKKLLKRRSYGKVFVYQAAVSKDNFLAKVSKQIIKNFVSSFGETAIAHFAEEVDRLAPTKRQELLKMLRGYKK</sequence>
<reference evidence="5 6" key="1">
    <citation type="journal article" date="2015" name="Nature">
        <title>rRNA introns, odd ribosomes, and small enigmatic genomes across a large radiation of phyla.</title>
        <authorList>
            <person name="Brown C.T."/>
            <person name="Hug L.A."/>
            <person name="Thomas B.C."/>
            <person name="Sharon I."/>
            <person name="Castelle C.J."/>
            <person name="Singh A."/>
            <person name="Wilkins M.J."/>
            <person name="Williams K.H."/>
            <person name="Banfield J.F."/>
        </authorList>
    </citation>
    <scope>NUCLEOTIDE SEQUENCE [LARGE SCALE GENOMIC DNA]</scope>
</reference>
<dbReference type="EMBL" id="LBUP01000001">
    <property type="protein sequence ID" value="KKQ67335.1"/>
    <property type="molecule type" value="Genomic_DNA"/>
</dbReference>
<dbReference type="Gene3D" id="1.10.10.10">
    <property type="entry name" value="Winged helix-like DNA-binding domain superfamily/Winged helix DNA-binding domain"/>
    <property type="match status" value="1"/>
</dbReference>
<comment type="similarity">
    <text evidence="1">Belongs to the BlaI transcriptional regulatory family.</text>
</comment>
<gene>
    <name evidence="5" type="ORF">US86_C0001G0262</name>
</gene>
<comment type="caution">
    <text evidence="5">The sequence shown here is derived from an EMBL/GenBank/DDBJ whole genome shotgun (WGS) entry which is preliminary data.</text>
</comment>
<dbReference type="InterPro" id="IPR036388">
    <property type="entry name" value="WH-like_DNA-bd_sf"/>
</dbReference>
<dbReference type="AlphaFoldDB" id="A0A0G0JW51"/>
<evidence type="ECO:0000256" key="3">
    <source>
        <dbReference type="ARBA" id="ARBA00023125"/>
    </source>
</evidence>
<dbReference type="Proteomes" id="UP000034235">
    <property type="component" value="Unassembled WGS sequence"/>
</dbReference>
<proteinExistence type="inferred from homology"/>
<dbReference type="SUPFAM" id="SSF46785">
    <property type="entry name" value="Winged helix' DNA-binding domain"/>
    <property type="match status" value="1"/>
</dbReference>
<organism evidence="5 6">
    <name type="scientific">Candidatus Daviesbacteria bacterium GW2011_GWA2_38_24</name>
    <dbReference type="NCBI Taxonomy" id="1618422"/>
    <lineage>
        <taxon>Bacteria</taxon>
        <taxon>Candidatus Daviesiibacteriota</taxon>
    </lineage>
</organism>